<dbReference type="CDD" id="cd06558">
    <property type="entry name" value="crotonase-like"/>
    <property type="match status" value="1"/>
</dbReference>
<dbReference type="Pfam" id="PF00378">
    <property type="entry name" value="ECH_1"/>
    <property type="match status" value="1"/>
</dbReference>
<proteinExistence type="inferred from homology"/>
<dbReference type="HOGENOM" id="CLU_009834_7_6_2"/>
<dbReference type="InterPro" id="IPR018376">
    <property type="entry name" value="Enoyl-CoA_hyd/isom_CS"/>
</dbReference>
<dbReference type="PROSITE" id="PS00166">
    <property type="entry name" value="ENOYL_COA_HYDRATASE"/>
    <property type="match status" value="1"/>
</dbReference>
<dbReference type="PANTHER" id="PTHR11941:SF54">
    <property type="entry name" value="ENOYL-COA HYDRATASE, MITOCHONDRIAL"/>
    <property type="match status" value="1"/>
</dbReference>
<evidence type="ECO:0000313" key="5">
    <source>
        <dbReference type="Proteomes" id="UP000001017"/>
    </source>
</evidence>
<protein>
    <submittedName>
        <fullName evidence="4">Enoyl-CoA hydratase</fullName>
    </submittedName>
</protein>
<dbReference type="PaxDb" id="273116-14324231"/>
<dbReference type="AlphaFoldDB" id="Q97CT4"/>
<dbReference type="STRING" id="273116.gene:9380782"/>
<dbReference type="GO" id="GO:0016836">
    <property type="term" value="F:hydro-lyase activity"/>
    <property type="evidence" value="ECO:0007669"/>
    <property type="project" value="UniProtKB-ARBA"/>
</dbReference>
<evidence type="ECO:0000256" key="1">
    <source>
        <dbReference type="ARBA" id="ARBA00005254"/>
    </source>
</evidence>
<dbReference type="RefSeq" id="WP_010916274.1">
    <property type="nucleotide sequence ID" value="NC_002689.2"/>
</dbReference>
<evidence type="ECO:0000313" key="4">
    <source>
        <dbReference type="EMBL" id="BAB59159.1"/>
    </source>
</evidence>
<dbReference type="OrthoDB" id="27846at2157"/>
<dbReference type="InterPro" id="IPR029045">
    <property type="entry name" value="ClpP/crotonase-like_dom_sf"/>
</dbReference>
<dbReference type="FunFam" id="1.10.12.10:FF:000001">
    <property type="entry name" value="Probable enoyl-CoA hydratase, mitochondrial"/>
    <property type="match status" value="1"/>
</dbReference>
<dbReference type="InterPro" id="IPR001753">
    <property type="entry name" value="Enoyl-CoA_hydra/iso"/>
</dbReference>
<accession>Q97CT4</accession>
<dbReference type="PhylomeDB" id="Q97CT4"/>
<gene>
    <name evidence="4" type="ORF">TVG0015475</name>
</gene>
<dbReference type="Gene3D" id="3.90.226.10">
    <property type="entry name" value="2-enoyl-CoA Hydratase, Chain A, domain 1"/>
    <property type="match status" value="1"/>
</dbReference>
<dbReference type="GeneID" id="1441502"/>
<keyword evidence="5" id="KW-1185">Reference proteome</keyword>
<dbReference type="Proteomes" id="UP000001017">
    <property type="component" value="Chromosome"/>
</dbReference>
<comment type="similarity">
    <text evidence="1 3">Belongs to the enoyl-CoA hydratase/isomerase family.</text>
</comment>
<keyword evidence="2" id="KW-0456">Lyase</keyword>
<dbReference type="PANTHER" id="PTHR11941">
    <property type="entry name" value="ENOYL-COA HYDRATASE-RELATED"/>
    <property type="match status" value="1"/>
</dbReference>
<sequence length="251" mass="28260">MSSPNYRNISLEDHEGIRIVTIRRENSLNPLNLDTLEEIEDAVRESGKVVVLKGSEKAFSAGADINNFLDMSDRDAFHFSDRGQQVMDSISDYERPVIAAVHGYALGGGFELALACDFRISDVKTKYGFPEVNLGIMPGFGGTQRIIDIAGKSYGMYLVMTGKTIDEQEALKHGIVDSVSEKYLDLAIELAKELSEKPATSIRYIKEVMNRRDKEGYMMERERFALTFKTEDHLEGIRAFKEKRKAVFKGK</sequence>
<dbReference type="SUPFAM" id="SSF52096">
    <property type="entry name" value="ClpP/crotonase"/>
    <property type="match status" value="1"/>
</dbReference>
<reference evidence="4 5" key="2">
    <citation type="journal article" date="2000" name="Proc. Natl. Acad. Sci. U.S.A.">
        <title>Archaeal adaptation to higher temperatures revealed by genomic sequence of Thermoplasma volcanium.</title>
        <authorList>
            <person name="Kawashima T."/>
            <person name="Amano N."/>
            <person name="Koike H."/>
            <person name="Makino S."/>
            <person name="Higuchi S."/>
            <person name="Kawashima-Ohya Y."/>
            <person name="Watanabe K."/>
            <person name="Yamazaki M."/>
            <person name="Kanehori K."/>
            <person name="Kawamoto T."/>
            <person name="Nunoshiba T."/>
            <person name="Yamamoto Y."/>
            <person name="Aramaki H."/>
            <person name="Makino K."/>
            <person name="Suzuki M."/>
        </authorList>
    </citation>
    <scope>NUCLEOTIDE SEQUENCE [LARGE SCALE GENOMIC DNA]</scope>
    <source>
        <strain evidence="5">ATCC 51530 / DSM 4299 / JCM 9571 / NBRC 15438 / GSS1</strain>
    </source>
</reference>
<dbReference type="GO" id="GO:0006635">
    <property type="term" value="P:fatty acid beta-oxidation"/>
    <property type="evidence" value="ECO:0007669"/>
    <property type="project" value="TreeGrafter"/>
</dbReference>
<evidence type="ECO:0000256" key="3">
    <source>
        <dbReference type="RuleBase" id="RU003707"/>
    </source>
</evidence>
<dbReference type="eggNOG" id="arCOG00239">
    <property type="taxonomic scope" value="Archaea"/>
</dbReference>
<reference evidence="4 5" key="1">
    <citation type="journal article" date="1999" name="Proc. Jpn. Acad.">
        <title>Determination of the complete genomic DNA sequence of Thermoplasma volvanium GSS1.</title>
        <authorList>
            <person name="Kawashima T."/>
            <person name="Yamamoto Y."/>
            <person name="Aramaki H."/>
            <person name="Nunoshiba T."/>
            <person name="Kawamoto T."/>
            <person name="Watanabe K."/>
            <person name="Yamazaki M."/>
            <person name="Kanehori K."/>
            <person name="Amano N."/>
            <person name="Ohya Y."/>
            <person name="Makino K."/>
            <person name="Suzuki M."/>
        </authorList>
    </citation>
    <scope>NUCLEOTIDE SEQUENCE [LARGE SCALE GENOMIC DNA]</scope>
    <source>
        <strain evidence="5">ATCC 51530 / DSM 4299 / JCM 9571 / NBRC 15438 / GSS1</strain>
    </source>
</reference>
<dbReference type="KEGG" id="tvo:TVG0015475"/>
<evidence type="ECO:0000256" key="2">
    <source>
        <dbReference type="ARBA" id="ARBA00023239"/>
    </source>
</evidence>
<organism evidence="4 5">
    <name type="scientific">Thermoplasma volcanium (strain ATCC 51530 / DSM 4299 / JCM 9571 / NBRC 15438 / GSS1)</name>
    <dbReference type="NCBI Taxonomy" id="273116"/>
    <lineage>
        <taxon>Archaea</taxon>
        <taxon>Methanobacteriati</taxon>
        <taxon>Thermoplasmatota</taxon>
        <taxon>Thermoplasmata</taxon>
        <taxon>Thermoplasmatales</taxon>
        <taxon>Thermoplasmataceae</taxon>
        <taxon>Thermoplasma</taxon>
    </lineage>
</organism>
<name>Q97CT4_THEVO</name>
<dbReference type="EMBL" id="BA000011">
    <property type="protein sequence ID" value="BAB59159.1"/>
    <property type="molecule type" value="Genomic_DNA"/>
</dbReference>